<dbReference type="PROSITE" id="PS51171">
    <property type="entry name" value="PREPHENATE_DEHYDR_3"/>
    <property type="match status" value="1"/>
</dbReference>
<dbReference type="InterPro" id="IPR002912">
    <property type="entry name" value="ACT_dom"/>
</dbReference>
<dbReference type="SUPFAM" id="SSF55021">
    <property type="entry name" value="ACT-like"/>
    <property type="match status" value="1"/>
</dbReference>
<comment type="caution">
    <text evidence="11">The sequence shown here is derived from an EMBL/GenBank/DDBJ whole genome shotgun (WGS) entry which is preliminary data.</text>
</comment>
<dbReference type="CDD" id="cd04905">
    <property type="entry name" value="ACT_CM-PDT"/>
    <property type="match status" value="1"/>
</dbReference>
<dbReference type="Proteomes" id="UP000700706">
    <property type="component" value="Unassembled WGS sequence"/>
</dbReference>
<gene>
    <name evidence="11" type="ORF">JF625_20150</name>
</gene>
<accession>A0A952KER3</accession>
<evidence type="ECO:0000256" key="3">
    <source>
        <dbReference type="ARBA" id="ARBA00022605"/>
    </source>
</evidence>
<dbReference type="InterPro" id="IPR008242">
    <property type="entry name" value="Chor_mutase/pphenate_deHydtase"/>
</dbReference>
<evidence type="ECO:0000256" key="2">
    <source>
        <dbReference type="ARBA" id="ARBA00013147"/>
    </source>
</evidence>
<dbReference type="PIRSF" id="PIRSF001500">
    <property type="entry name" value="Chor_mut_pdt_Ppr"/>
    <property type="match status" value="1"/>
</dbReference>
<feature type="domain" description="Prephenate dehydratase" evidence="9">
    <location>
        <begin position="2"/>
        <end position="177"/>
    </location>
</feature>
<evidence type="ECO:0000313" key="12">
    <source>
        <dbReference type="Proteomes" id="UP000700706"/>
    </source>
</evidence>
<evidence type="ECO:0000256" key="4">
    <source>
        <dbReference type="ARBA" id="ARBA00023141"/>
    </source>
</evidence>
<evidence type="ECO:0000256" key="1">
    <source>
        <dbReference type="ARBA" id="ARBA00004741"/>
    </source>
</evidence>
<dbReference type="CDD" id="cd13631">
    <property type="entry name" value="PBP2_Ct-PDT_like"/>
    <property type="match status" value="1"/>
</dbReference>
<dbReference type="PROSITE" id="PS51671">
    <property type="entry name" value="ACT"/>
    <property type="match status" value="1"/>
</dbReference>
<evidence type="ECO:0000256" key="7">
    <source>
        <dbReference type="ARBA" id="ARBA00047848"/>
    </source>
</evidence>
<evidence type="ECO:0000256" key="6">
    <source>
        <dbReference type="ARBA" id="ARBA00023239"/>
    </source>
</evidence>
<keyword evidence="4" id="KW-0057">Aromatic amino acid biosynthesis</keyword>
<comment type="catalytic activity">
    <reaction evidence="7">
        <text>prephenate + H(+) = 3-phenylpyruvate + CO2 + H2O</text>
        <dbReference type="Rhea" id="RHEA:21648"/>
        <dbReference type="ChEBI" id="CHEBI:15377"/>
        <dbReference type="ChEBI" id="CHEBI:15378"/>
        <dbReference type="ChEBI" id="CHEBI:16526"/>
        <dbReference type="ChEBI" id="CHEBI:18005"/>
        <dbReference type="ChEBI" id="CHEBI:29934"/>
        <dbReference type="EC" id="4.2.1.51"/>
    </reaction>
</comment>
<dbReference type="Gene3D" id="3.30.70.260">
    <property type="match status" value="1"/>
</dbReference>
<proteinExistence type="predicted"/>
<evidence type="ECO:0000259" key="10">
    <source>
        <dbReference type="PROSITE" id="PS51671"/>
    </source>
</evidence>
<dbReference type="EMBL" id="JAEKLZ010000277">
    <property type="protein sequence ID" value="MBW8727448.1"/>
    <property type="molecule type" value="Genomic_DNA"/>
</dbReference>
<dbReference type="SUPFAM" id="SSF53850">
    <property type="entry name" value="Periplasmic binding protein-like II"/>
    <property type="match status" value="1"/>
</dbReference>
<sequence length="284" mass="31250">MRISFQGWPGANSDMASRQVFPDAETVPCPSFEEALAAIHDGRADLGMIPIENSIAGRVADMHHLLPESGLHIIGEHFMRVNHQLVALPGAKLADIREVHSHVHAIGQCRQWLRARGLKPLVHADTAGAAKMVAERGDSGIAAISTRLAAEIYKLEILAGDIEDAEHNTTRFVVLSRDPVRPKPNNGPVMTSFVFEVRSVPAALYKALGGFATNGVNITKLESYMLGGRFNQTQFYADVEGHPDDQALRFALEELQFFTRNFHMLGVYPAHPFRRNPSQIAADE</sequence>
<dbReference type="PANTHER" id="PTHR21022:SF19">
    <property type="entry name" value="PREPHENATE DEHYDRATASE-RELATED"/>
    <property type="match status" value="1"/>
</dbReference>
<dbReference type="GO" id="GO:0005737">
    <property type="term" value="C:cytoplasm"/>
    <property type="evidence" value="ECO:0007669"/>
    <property type="project" value="TreeGrafter"/>
</dbReference>
<protein>
    <recommendedName>
        <fullName evidence="2">prephenate dehydratase</fullName>
        <ecNumber evidence="2">4.2.1.51</ecNumber>
    </recommendedName>
</protein>
<feature type="site" description="Essential for prephenate dehydratase activity" evidence="8">
    <location>
        <position position="170"/>
    </location>
</feature>
<evidence type="ECO:0000256" key="5">
    <source>
        <dbReference type="ARBA" id="ARBA00023222"/>
    </source>
</evidence>
<reference evidence="11" key="1">
    <citation type="submission" date="2020-06" db="EMBL/GenBank/DDBJ databases">
        <title>Stable isotope informed genome-resolved metagenomics uncovers potential trophic interactions in rhizosphere soil.</title>
        <authorList>
            <person name="Starr E.P."/>
            <person name="Shi S."/>
            <person name="Blazewicz S.J."/>
            <person name="Koch B.J."/>
            <person name="Probst A.J."/>
            <person name="Hungate B.A."/>
            <person name="Pett-Ridge J."/>
            <person name="Firestone M.K."/>
            <person name="Banfield J.F."/>
        </authorList>
    </citation>
    <scope>NUCLEOTIDE SEQUENCE</scope>
    <source>
        <strain evidence="11">YM_69_17</strain>
    </source>
</reference>
<evidence type="ECO:0000259" key="9">
    <source>
        <dbReference type="PROSITE" id="PS51171"/>
    </source>
</evidence>
<dbReference type="PROSITE" id="PS00857">
    <property type="entry name" value="PREPHENATE_DEHYDR_1"/>
    <property type="match status" value="1"/>
</dbReference>
<dbReference type="NCBIfam" id="NF008866">
    <property type="entry name" value="PRK11899.1"/>
    <property type="match status" value="1"/>
</dbReference>
<dbReference type="Gene3D" id="3.40.190.10">
    <property type="entry name" value="Periplasmic binding protein-like II"/>
    <property type="match status" value="2"/>
</dbReference>
<dbReference type="AlphaFoldDB" id="A0A952KER3"/>
<dbReference type="InterPro" id="IPR001086">
    <property type="entry name" value="Preph_deHydtase"/>
</dbReference>
<feature type="domain" description="ACT" evidence="10">
    <location>
        <begin position="192"/>
        <end position="269"/>
    </location>
</feature>
<keyword evidence="3" id="KW-0028">Amino-acid biosynthesis</keyword>
<keyword evidence="5" id="KW-0584">Phenylalanine biosynthesis</keyword>
<evidence type="ECO:0000313" key="11">
    <source>
        <dbReference type="EMBL" id="MBW8727448.1"/>
    </source>
</evidence>
<dbReference type="PANTHER" id="PTHR21022">
    <property type="entry name" value="PREPHENATE DEHYDRATASE P PROTEIN"/>
    <property type="match status" value="1"/>
</dbReference>
<dbReference type="EC" id="4.2.1.51" evidence="2"/>
<dbReference type="Pfam" id="PF00800">
    <property type="entry name" value="PDT"/>
    <property type="match status" value="1"/>
</dbReference>
<keyword evidence="6 11" id="KW-0456">Lyase</keyword>
<name>A0A952KER3_9PROT</name>
<organism evidence="11 12">
    <name type="scientific">Inquilinus limosus</name>
    <dbReference type="NCBI Taxonomy" id="171674"/>
    <lineage>
        <taxon>Bacteria</taxon>
        <taxon>Pseudomonadati</taxon>
        <taxon>Pseudomonadota</taxon>
        <taxon>Alphaproteobacteria</taxon>
        <taxon>Rhodospirillales</taxon>
        <taxon>Rhodospirillaceae</taxon>
        <taxon>Inquilinus</taxon>
    </lineage>
</organism>
<dbReference type="GO" id="GO:0009094">
    <property type="term" value="P:L-phenylalanine biosynthetic process"/>
    <property type="evidence" value="ECO:0007669"/>
    <property type="project" value="UniProtKB-KW"/>
</dbReference>
<evidence type="ECO:0000256" key="8">
    <source>
        <dbReference type="PIRSR" id="PIRSR001500-2"/>
    </source>
</evidence>
<comment type="pathway">
    <text evidence="1">Amino-acid biosynthesis; L-phenylalanine biosynthesis; phenylpyruvate from prephenate: step 1/1.</text>
</comment>
<dbReference type="InterPro" id="IPR018528">
    <property type="entry name" value="Preph_deHydtase_CS"/>
</dbReference>
<dbReference type="GO" id="GO:0004664">
    <property type="term" value="F:prephenate dehydratase activity"/>
    <property type="evidence" value="ECO:0007669"/>
    <property type="project" value="UniProtKB-EC"/>
</dbReference>
<dbReference type="InterPro" id="IPR045865">
    <property type="entry name" value="ACT-like_dom_sf"/>
</dbReference>